<dbReference type="InterPro" id="IPR013011">
    <property type="entry name" value="PTS_EIIB_2"/>
</dbReference>
<comment type="caution">
    <text evidence="3">The sequence shown here is derived from an EMBL/GenBank/DDBJ whole genome shotgun (WGS) entry which is preliminary data.</text>
</comment>
<evidence type="ECO:0000313" key="3">
    <source>
        <dbReference type="EMBL" id="MBP1905564.1"/>
    </source>
</evidence>
<reference evidence="3 4" key="1">
    <citation type="submission" date="2021-03" db="EMBL/GenBank/DDBJ databases">
        <title>Genomic Encyclopedia of Type Strains, Phase IV (KMG-IV): sequencing the most valuable type-strain genomes for metagenomic binning, comparative biology and taxonomic classification.</title>
        <authorList>
            <person name="Goeker M."/>
        </authorList>
    </citation>
    <scope>NUCLEOTIDE SEQUENCE [LARGE SCALE GENOMIC DNA]</scope>
    <source>
        <strain evidence="3 4">DSM 14349</strain>
    </source>
</reference>
<dbReference type="SUPFAM" id="SSF52794">
    <property type="entry name" value="PTS system IIB component-like"/>
    <property type="match status" value="1"/>
</dbReference>
<keyword evidence="1" id="KW-0808">Transferase</keyword>
<evidence type="ECO:0000259" key="2">
    <source>
        <dbReference type="PROSITE" id="PS51099"/>
    </source>
</evidence>
<sequence length="95" mass="10274">MYKVLVACRAGVGSSLMLKIKTQQVIKENNFPIEVEHGSLDALNGFNGDAVVTLIDVAEELSSKGLKIDIIGINNIIDRNEIKAAMEKFLASKGN</sequence>
<evidence type="ECO:0000313" key="4">
    <source>
        <dbReference type="Proteomes" id="UP001519272"/>
    </source>
</evidence>
<dbReference type="PROSITE" id="PS51099">
    <property type="entry name" value="PTS_EIIB_TYPE_2"/>
    <property type="match status" value="1"/>
</dbReference>
<dbReference type="InterPro" id="IPR036095">
    <property type="entry name" value="PTS_EIIB-like_sf"/>
</dbReference>
<dbReference type="Pfam" id="PF02302">
    <property type="entry name" value="PTS_IIB"/>
    <property type="match status" value="1"/>
</dbReference>
<dbReference type="RefSeq" id="WP_210089194.1">
    <property type="nucleotide sequence ID" value="NZ_JAGGKG010000009.1"/>
</dbReference>
<dbReference type="EMBL" id="JAGGKG010000009">
    <property type="protein sequence ID" value="MBP1905564.1"/>
    <property type="molecule type" value="Genomic_DNA"/>
</dbReference>
<protein>
    <submittedName>
        <fullName evidence="3">PTS system ascorbate-specific IIB component</fullName>
    </submittedName>
</protein>
<dbReference type="CDD" id="cd05563">
    <property type="entry name" value="PTS_IIB_ascorbate"/>
    <property type="match status" value="1"/>
</dbReference>
<accession>A0ABS4FT14</accession>
<gene>
    <name evidence="3" type="ORF">J2Z32_002194</name>
</gene>
<name>A0ABS4FT14_9BACL</name>
<dbReference type="Gene3D" id="3.40.50.2300">
    <property type="match status" value="1"/>
</dbReference>
<organism evidence="3 4">
    <name type="scientific">Paenibacillus turicensis</name>
    <dbReference type="NCBI Taxonomy" id="160487"/>
    <lineage>
        <taxon>Bacteria</taxon>
        <taxon>Bacillati</taxon>
        <taxon>Bacillota</taxon>
        <taxon>Bacilli</taxon>
        <taxon>Bacillales</taxon>
        <taxon>Paenibacillaceae</taxon>
        <taxon>Paenibacillus</taxon>
    </lineage>
</organism>
<feature type="domain" description="PTS EIIB type-2" evidence="2">
    <location>
        <begin position="2"/>
        <end position="94"/>
    </location>
</feature>
<keyword evidence="4" id="KW-1185">Reference proteome</keyword>
<proteinExistence type="predicted"/>
<dbReference type="InterPro" id="IPR003501">
    <property type="entry name" value="PTS_EIIB_2/3"/>
</dbReference>
<dbReference type="Proteomes" id="UP001519272">
    <property type="component" value="Unassembled WGS sequence"/>
</dbReference>
<evidence type="ECO:0000256" key="1">
    <source>
        <dbReference type="ARBA" id="ARBA00022679"/>
    </source>
</evidence>